<keyword evidence="7 8" id="KW-0413">Isomerase</keyword>
<evidence type="ECO:0000256" key="1">
    <source>
        <dbReference type="ARBA" id="ARBA00000083"/>
    </source>
</evidence>
<dbReference type="UniPathway" id="UPA00214"/>
<comment type="subunit">
    <text evidence="8">Homodimer.</text>
</comment>
<dbReference type="SUPFAM" id="SSF51735">
    <property type="entry name" value="NAD(P)-binding Rossmann-fold domains"/>
    <property type="match status" value="1"/>
</dbReference>
<dbReference type="EMBL" id="LK028559">
    <property type="protein sequence ID" value="CDR30483.1"/>
    <property type="molecule type" value="Genomic_DNA"/>
</dbReference>
<organism evidence="10 11">
    <name type="scientific">Acholeplasma oculi</name>
    <dbReference type="NCBI Taxonomy" id="35623"/>
    <lineage>
        <taxon>Bacteria</taxon>
        <taxon>Bacillati</taxon>
        <taxon>Mycoplasmatota</taxon>
        <taxon>Mollicutes</taxon>
        <taxon>Acholeplasmatales</taxon>
        <taxon>Acholeplasmataceae</taxon>
        <taxon>Acholeplasma</taxon>
    </lineage>
</organism>
<dbReference type="NCBIfam" id="TIGR01179">
    <property type="entry name" value="galE"/>
    <property type="match status" value="1"/>
</dbReference>
<keyword evidence="8" id="KW-0119">Carbohydrate metabolism</keyword>
<dbReference type="CDD" id="cd05247">
    <property type="entry name" value="UDP_G4E_1_SDR_e"/>
    <property type="match status" value="1"/>
</dbReference>
<evidence type="ECO:0000256" key="3">
    <source>
        <dbReference type="ARBA" id="ARBA00007637"/>
    </source>
</evidence>
<evidence type="ECO:0000256" key="5">
    <source>
        <dbReference type="ARBA" id="ARBA00018569"/>
    </source>
</evidence>
<dbReference type="Pfam" id="PF16363">
    <property type="entry name" value="GDP_Man_Dehyd"/>
    <property type="match status" value="1"/>
</dbReference>
<evidence type="ECO:0000256" key="6">
    <source>
        <dbReference type="ARBA" id="ARBA00023027"/>
    </source>
</evidence>
<dbReference type="InterPro" id="IPR016040">
    <property type="entry name" value="NAD(P)-bd_dom"/>
</dbReference>
<evidence type="ECO:0000256" key="8">
    <source>
        <dbReference type="RuleBase" id="RU366046"/>
    </source>
</evidence>
<dbReference type="GO" id="GO:0003978">
    <property type="term" value="F:UDP-glucose 4-epimerase activity"/>
    <property type="evidence" value="ECO:0007669"/>
    <property type="project" value="UniProtKB-UniRule"/>
</dbReference>
<dbReference type="Gene3D" id="3.40.50.720">
    <property type="entry name" value="NAD(P)-binding Rossmann-like Domain"/>
    <property type="match status" value="1"/>
</dbReference>
<dbReference type="FunCoup" id="A0A061A9E9">
    <property type="interactions" value="149"/>
</dbReference>
<evidence type="ECO:0000256" key="2">
    <source>
        <dbReference type="ARBA" id="ARBA00001911"/>
    </source>
</evidence>
<evidence type="ECO:0000313" key="11">
    <source>
        <dbReference type="Proteomes" id="UP000032434"/>
    </source>
</evidence>
<dbReference type="STRING" id="35623.Aocu_04100"/>
<dbReference type="NCBIfam" id="NF007956">
    <property type="entry name" value="PRK10675.1"/>
    <property type="match status" value="1"/>
</dbReference>
<reference evidence="11" key="1">
    <citation type="submission" date="2014-05" db="EMBL/GenBank/DDBJ databases">
        <authorList>
            <person name="Kube M."/>
        </authorList>
    </citation>
    <scope>NUCLEOTIDE SEQUENCE [LARGE SCALE GENOMIC DNA]</scope>
</reference>
<dbReference type="FunFam" id="3.90.25.10:FF:000028">
    <property type="entry name" value="UDP-glucose 4-epimerase GalE"/>
    <property type="match status" value="1"/>
</dbReference>
<dbReference type="PATRIC" id="fig|35623.3.peg.411"/>
<accession>A0A061A9E9</accession>
<dbReference type="OrthoDB" id="9811743at2"/>
<sequence length="331" mass="37122">MKVLVSGGTGYIGSHTVVELMNLGYEVVIVDNLYNSQLEVLDKIKQLTNNKALKFYEADCSDLTVIEPIFIEEKIDAIIHFAGYKAVGESVAKPLKYYQNNLNTTMVLAMMAEKYKVQNFIFSSSATVYGEGVSPLVETMDLKETSNPYGETKKMSERILRDFAKNNPDMKITLLRYFNPIGAHKSGLIGEKPQGIPNNLMPYVTQVAKGIREKLFVFGNDYDTVDGTGVRDYIHVVDLAKGHIAALKGSKDNVNIYNLGSGVGTSVLELIQTFEKVNHIKIPYEIVDRRPGDLATVYADVNKAKKELNWQTELTIEDMVKDAWRFENNLK</sequence>
<dbReference type="GO" id="GO:0006012">
    <property type="term" value="P:galactose metabolic process"/>
    <property type="evidence" value="ECO:0007669"/>
    <property type="project" value="UniProtKB-UniPathway"/>
</dbReference>
<comment type="cofactor">
    <cofactor evidence="2 8">
        <name>NAD(+)</name>
        <dbReference type="ChEBI" id="CHEBI:57540"/>
    </cofactor>
</comment>
<keyword evidence="11" id="KW-1185">Reference proteome</keyword>
<gene>
    <name evidence="10" type="primary">galE</name>
    <name evidence="10" type="ORF">Aocu_04100</name>
</gene>
<keyword evidence="6 8" id="KW-0520">NAD</keyword>
<evidence type="ECO:0000313" key="10">
    <source>
        <dbReference type="EMBL" id="CDR30483.1"/>
    </source>
</evidence>
<dbReference type="PANTHER" id="PTHR43725:SF47">
    <property type="entry name" value="UDP-GLUCOSE 4-EPIMERASE"/>
    <property type="match status" value="1"/>
</dbReference>
<dbReference type="PANTHER" id="PTHR43725">
    <property type="entry name" value="UDP-GLUCOSE 4-EPIMERASE"/>
    <property type="match status" value="1"/>
</dbReference>
<dbReference type="KEGG" id="aoc:Aocu_04100"/>
<comment type="pathway">
    <text evidence="8">Carbohydrate metabolism; galactose metabolism.</text>
</comment>
<dbReference type="PRINTS" id="PR01713">
    <property type="entry name" value="NUCEPIMERASE"/>
</dbReference>
<dbReference type="Proteomes" id="UP000032434">
    <property type="component" value="Chromosome 1"/>
</dbReference>
<dbReference type="InParanoid" id="A0A061A9E9"/>
<dbReference type="Gene3D" id="3.90.25.10">
    <property type="entry name" value="UDP-galactose 4-epimerase, domain 1"/>
    <property type="match status" value="1"/>
</dbReference>
<comment type="similarity">
    <text evidence="3 8">Belongs to the NAD(P)-dependent epimerase/dehydratase family.</text>
</comment>
<dbReference type="InterPro" id="IPR005886">
    <property type="entry name" value="UDP_G4E"/>
</dbReference>
<proteinExistence type="inferred from homology"/>
<feature type="domain" description="NAD(P)-binding" evidence="9">
    <location>
        <begin position="4"/>
        <end position="322"/>
    </location>
</feature>
<dbReference type="AlphaFoldDB" id="A0A061A9E9"/>
<dbReference type="RefSeq" id="WP_045749027.1">
    <property type="nucleotide sequence ID" value="NZ_FUZK01000003.1"/>
</dbReference>
<evidence type="ECO:0000259" key="9">
    <source>
        <dbReference type="Pfam" id="PF16363"/>
    </source>
</evidence>
<dbReference type="InterPro" id="IPR036291">
    <property type="entry name" value="NAD(P)-bd_dom_sf"/>
</dbReference>
<comment type="catalytic activity">
    <reaction evidence="1 8">
        <text>UDP-alpha-D-glucose = UDP-alpha-D-galactose</text>
        <dbReference type="Rhea" id="RHEA:22168"/>
        <dbReference type="ChEBI" id="CHEBI:58885"/>
        <dbReference type="ChEBI" id="CHEBI:66914"/>
        <dbReference type="EC" id="5.1.3.2"/>
    </reaction>
</comment>
<protein>
    <recommendedName>
        <fullName evidence="5 8">UDP-glucose 4-epimerase</fullName>
        <ecNumber evidence="4 8">5.1.3.2</ecNumber>
    </recommendedName>
</protein>
<evidence type="ECO:0000256" key="7">
    <source>
        <dbReference type="ARBA" id="ARBA00023235"/>
    </source>
</evidence>
<dbReference type="GO" id="GO:0005829">
    <property type="term" value="C:cytosol"/>
    <property type="evidence" value="ECO:0007669"/>
    <property type="project" value="TreeGrafter"/>
</dbReference>
<name>A0A061A9E9_9MOLU</name>
<evidence type="ECO:0000256" key="4">
    <source>
        <dbReference type="ARBA" id="ARBA00013189"/>
    </source>
</evidence>
<dbReference type="EC" id="5.1.3.2" evidence="4 8"/>
<dbReference type="HOGENOM" id="CLU_007383_1_10_14"/>